<feature type="domain" description="Trichothecene 3-O-acetyltransferase-like N-terminal" evidence="2">
    <location>
        <begin position="36"/>
        <end position="188"/>
    </location>
</feature>
<sequence length="471" mass="52157">MSCKEIVEIRPLGWETDPEEERYKLSTIDPTPNCAYTNYGIFFRLQDSDKSRAVELLRSGLERTLAQARHFCGTIEKDEDGGYSFVKRRESSVQLVIHYMDPSDGYPSLDDIERGNFGGESLKDVKFWSIPSMTWGERPEADPDNSPAVSGYQINLCVGGLVFFVQLHHYSCDAHGFSSYMKQLAANCLAAATSTPLPEFDPANLDVSRLTVQVPAESMVDGPPVAQHHPGHREQESIMIHVPKSKAAELKRLATPAGGGWISTYDASVAQLWRVLSRVRATLHRPAPDAVLWWGEGVDMRPRLRERPIARGLMRNAIAGAFSDTAPVAPLTVAEVAGEAAPLSRLAGYVRAMTESCDEAHVDALMGMVAHVRDKRSVSLRVDSHPPMSMFVTDHRAADVSGFDFGFGRPITYRHVWGGFSTAGVCVLYAPVRSANPDEGCVFAVTMEKELVGPMRRLRDFTDYFEYRGID</sequence>
<reference evidence="3 4" key="1">
    <citation type="journal article" date="2019" name="Mol. Biol. Evol.">
        <title>Blast fungal genomes show frequent chromosomal changes, gene gains and losses, and effector gene turnover.</title>
        <authorList>
            <person name="Gomez Luciano L.B."/>
            <person name="Jason Tsai I."/>
            <person name="Chuma I."/>
            <person name="Tosa Y."/>
            <person name="Chen Y.H."/>
            <person name="Li J.Y."/>
            <person name="Li M.Y."/>
            <person name="Jade Lu M.Y."/>
            <person name="Nakayashiki H."/>
            <person name="Li W.H."/>
        </authorList>
    </citation>
    <scope>NUCLEOTIDE SEQUENCE [LARGE SCALE GENOMIC DNA]</scope>
    <source>
        <strain evidence="3">MZ5-1-6</strain>
    </source>
</reference>
<organism evidence="3 4">
    <name type="scientific">Pyricularia oryzae</name>
    <name type="common">Rice blast fungus</name>
    <name type="synonym">Magnaporthe oryzae</name>
    <dbReference type="NCBI Taxonomy" id="318829"/>
    <lineage>
        <taxon>Eukaryota</taxon>
        <taxon>Fungi</taxon>
        <taxon>Dikarya</taxon>
        <taxon>Ascomycota</taxon>
        <taxon>Pezizomycotina</taxon>
        <taxon>Sordariomycetes</taxon>
        <taxon>Sordariomycetidae</taxon>
        <taxon>Magnaporthales</taxon>
        <taxon>Pyriculariaceae</taxon>
        <taxon>Pyricularia</taxon>
    </lineage>
</organism>
<dbReference type="Proteomes" id="UP000294847">
    <property type="component" value="Chromosome 4"/>
</dbReference>
<name>A0A4P7NI50_PYROR</name>
<dbReference type="GO" id="GO:0016747">
    <property type="term" value="F:acyltransferase activity, transferring groups other than amino-acyl groups"/>
    <property type="evidence" value="ECO:0007669"/>
    <property type="project" value="TreeGrafter"/>
</dbReference>
<dbReference type="InterPro" id="IPR050317">
    <property type="entry name" value="Plant_Fungal_Acyltransferase"/>
</dbReference>
<dbReference type="EMBL" id="CP034207">
    <property type="protein sequence ID" value="QBZ61630.1"/>
    <property type="molecule type" value="Genomic_DNA"/>
</dbReference>
<protein>
    <recommendedName>
        <fullName evidence="2">Trichothecene 3-O-acetyltransferase-like N-terminal domain-containing protein</fullName>
    </recommendedName>
</protein>
<evidence type="ECO:0000256" key="1">
    <source>
        <dbReference type="ARBA" id="ARBA00022679"/>
    </source>
</evidence>
<dbReference type="PANTHER" id="PTHR31642">
    <property type="entry name" value="TRICHOTHECENE 3-O-ACETYLTRANSFERASE"/>
    <property type="match status" value="1"/>
</dbReference>
<dbReference type="GO" id="GO:0044550">
    <property type="term" value="P:secondary metabolite biosynthetic process"/>
    <property type="evidence" value="ECO:0007669"/>
    <property type="project" value="TreeGrafter"/>
</dbReference>
<dbReference type="Pfam" id="PF22664">
    <property type="entry name" value="TRI-like_N"/>
    <property type="match status" value="1"/>
</dbReference>
<gene>
    <name evidence="3" type="ORF">PoMZ_08584</name>
</gene>
<dbReference type="Gene3D" id="3.30.559.10">
    <property type="entry name" value="Chloramphenicol acetyltransferase-like domain"/>
    <property type="match status" value="2"/>
</dbReference>
<evidence type="ECO:0000313" key="4">
    <source>
        <dbReference type="Proteomes" id="UP000294847"/>
    </source>
</evidence>
<dbReference type="InterPro" id="IPR023213">
    <property type="entry name" value="CAT-like_dom_sf"/>
</dbReference>
<keyword evidence="1" id="KW-0808">Transferase</keyword>
<proteinExistence type="predicted"/>
<dbReference type="AlphaFoldDB" id="A0A4P7NI50"/>
<evidence type="ECO:0000313" key="3">
    <source>
        <dbReference type="EMBL" id="QBZ61630.1"/>
    </source>
</evidence>
<accession>A0A4P7NI50</accession>
<dbReference type="PANTHER" id="PTHR31642:SF310">
    <property type="entry name" value="FATTY ALCOHOL:CAFFEOYL-COA ACYLTRANSFERASE"/>
    <property type="match status" value="1"/>
</dbReference>
<dbReference type="InterPro" id="IPR054710">
    <property type="entry name" value="Tri101-like_N"/>
</dbReference>
<evidence type="ECO:0000259" key="2">
    <source>
        <dbReference type="Pfam" id="PF22664"/>
    </source>
</evidence>